<dbReference type="InterPro" id="IPR050490">
    <property type="entry name" value="Bact_solute-bd_prot1"/>
</dbReference>
<evidence type="ECO:0000256" key="1">
    <source>
        <dbReference type="SAM" id="SignalP"/>
    </source>
</evidence>
<gene>
    <name evidence="2" type="ORF">JOF43_001947</name>
</gene>
<dbReference type="PANTHER" id="PTHR43649:SF12">
    <property type="entry name" value="DIACETYLCHITOBIOSE BINDING PROTEIN DASA"/>
    <property type="match status" value="1"/>
</dbReference>
<keyword evidence="3" id="KW-1185">Reference proteome</keyword>
<dbReference type="Pfam" id="PF13416">
    <property type="entry name" value="SBP_bac_8"/>
    <property type="match status" value="1"/>
</dbReference>
<accession>A0ABS4X0K3</accession>
<keyword evidence="2" id="KW-0813">Transport</keyword>
<evidence type="ECO:0000313" key="2">
    <source>
        <dbReference type="EMBL" id="MBP2381990.1"/>
    </source>
</evidence>
<proteinExistence type="predicted"/>
<dbReference type="PROSITE" id="PS51318">
    <property type="entry name" value="TAT"/>
    <property type="match status" value="1"/>
</dbReference>
<dbReference type="InterPro" id="IPR006311">
    <property type="entry name" value="TAT_signal"/>
</dbReference>
<dbReference type="InterPro" id="IPR006059">
    <property type="entry name" value="SBP"/>
</dbReference>
<dbReference type="EMBL" id="JAGIOD010000001">
    <property type="protein sequence ID" value="MBP2381990.1"/>
    <property type="molecule type" value="Genomic_DNA"/>
</dbReference>
<dbReference type="Gene3D" id="3.40.190.10">
    <property type="entry name" value="Periplasmic binding protein-like II"/>
    <property type="match status" value="1"/>
</dbReference>
<evidence type="ECO:0000313" key="3">
    <source>
        <dbReference type="Proteomes" id="UP001519290"/>
    </source>
</evidence>
<dbReference type="RefSeq" id="WP_209901557.1">
    <property type="nucleotide sequence ID" value="NZ_BAAAJW010000011.1"/>
</dbReference>
<feature type="signal peptide" evidence="1">
    <location>
        <begin position="1"/>
        <end position="18"/>
    </location>
</feature>
<dbReference type="SUPFAM" id="SSF53850">
    <property type="entry name" value="Periplasmic binding protein-like II"/>
    <property type="match status" value="1"/>
</dbReference>
<protein>
    <submittedName>
        <fullName evidence="2">Multiple sugar transport system substrate-binding protein</fullName>
    </submittedName>
</protein>
<keyword evidence="2" id="KW-0762">Sugar transport</keyword>
<dbReference type="PANTHER" id="PTHR43649">
    <property type="entry name" value="ARABINOSE-BINDING PROTEIN-RELATED"/>
    <property type="match status" value="1"/>
</dbReference>
<dbReference type="Proteomes" id="UP001519290">
    <property type="component" value="Unassembled WGS sequence"/>
</dbReference>
<organism evidence="2 3">
    <name type="scientific">Brachybacterium sacelli</name>
    <dbReference type="NCBI Taxonomy" id="173364"/>
    <lineage>
        <taxon>Bacteria</taxon>
        <taxon>Bacillati</taxon>
        <taxon>Actinomycetota</taxon>
        <taxon>Actinomycetes</taxon>
        <taxon>Micrococcales</taxon>
        <taxon>Dermabacteraceae</taxon>
        <taxon>Brachybacterium</taxon>
    </lineage>
</organism>
<name>A0ABS4X0K3_9MICO</name>
<keyword evidence="1" id="KW-0732">Signal</keyword>
<dbReference type="PROSITE" id="PS51257">
    <property type="entry name" value="PROKAR_LIPOPROTEIN"/>
    <property type="match status" value="1"/>
</dbReference>
<comment type="caution">
    <text evidence="2">The sequence shown here is derived from an EMBL/GenBank/DDBJ whole genome shotgun (WGS) entry which is preliminary data.</text>
</comment>
<reference evidence="2 3" key="1">
    <citation type="submission" date="2021-03" db="EMBL/GenBank/DDBJ databases">
        <title>Sequencing the genomes of 1000 actinobacteria strains.</title>
        <authorList>
            <person name="Klenk H.-P."/>
        </authorList>
    </citation>
    <scope>NUCLEOTIDE SEQUENCE [LARGE SCALE GENOMIC DNA]</scope>
    <source>
        <strain evidence="2 3">DSM 14566</strain>
    </source>
</reference>
<feature type="chain" id="PRO_5045717717" evidence="1">
    <location>
        <begin position="19"/>
        <end position="441"/>
    </location>
</feature>
<sequence length="441" mass="46853">MLPTRRRTFLTAAAAAVAAVGAPTLLSGCDGGSGGAGGPDGDLVIWWPGVQPTEQDFVTEILVPAFTERTGRGAKVTFIDWPDMSPRLNAGFSSGTGPDLYGHGPAAVADLVKYGRIEPLDDRLEQMEEADREDLKIGLESGVVDGAHYMFPIAATGRQVAYNAAHFEEAGLDPDAPPTTFVELREAADALAVRSGGSLERAGIVFSAEPPGMQQAYTSLLWANGGELLSEDGTTVQFNGPEGLEALEWYVSLYQGDSPVDSNLGGTWDALPPAQSPLATEDSSMLFTDPATLTQIMAAAPDLDLRFMDVLPFDSEDEPAAFGGAATGLLINPDSQKMDLAWEFMQLIGSKDYNNKYAEEVGIVPARASAVESDYVQETPAIASTVENSESFRSNPNVAGWTQIRDTLAEYLEQALNAALTPQEALDQAATELEQIIAQEG</sequence>
<dbReference type="CDD" id="cd14748">
    <property type="entry name" value="PBP2_UgpB"/>
    <property type="match status" value="1"/>
</dbReference>